<dbReference type="AlphaFoldDB" id="A0A225WWB0"/>
<gene>
    <name evidence="3" type="ORF">PHMEG_0004065</name>
</gene>
<evidence type="ECO:0000313" key="3">
    <source>
        <dbReference type="EMBL" id="OWZ21389.1"/>
    </source>
</evidence>
<keyword evidence="4" id="KW-1185">Reference proteome</keyword>
<dbReference type="OrthoDB" id="117248at2759"/>
<dbReference type="Proteomes" id="UP000198211">
    <property type="component" value="Unassembled WGS sequence"/>
</dbReference>
<reference evidence="4" key="1">
    <citation type="submission" date="2017-03" db="EMBL/GenBank/DDBJ databases">
        <title>Phytopthora megakarya and P. palmivora, two closely related causual agents of cacao black pod achieved similar genome size and gene model numbers by different mechanisms.</title>
        <authorList>
            <person name="Ali S."/>
            <person name="Shao J."/>
            <person name="Larry D.J."/>
            <person name="Kronmiller B."/>
            <person name="Shen D."/>
            <person name="Strem M.D."/>
            <person name="Melnick R.L."/>
            <person name="Guiltinan M.J."/>
            <person name="Tyler B.M."/>
            <person name="Meinhardt L.W."/>
            <person name="Bailey B.A."/>
        </authorList>
    </citation>
    <scope>NUCLEOTIDE SEQUENCE [LARGE SCALE GENOMIC DNA]</scope>
    <source>
        <strain evidence="4">zdho120</strain>
    </source>
</reference>
<proteinExistence type="predicted"/>
<feature type="domain" description="HTH CENPB-type" evidence="2">
    <location>
        <begin position="1"/>
        <end position="57"/>
    </location>
</feature>
<sequence length="122" mass="13986">MDTRIMKEFKGMDGVVEAITGKVVKGVAIRVNEVTNMKHSKGWLYKLQQRHGVVRKRKYGEVASVDQEAATEGRKKMQKLTDTYARSNIYNMDETSFFFQSEGKMTLTQKKVVSGARTRNFE</sequence>
<organism evidence="3 4">
    <name type="scientific">Phytophthora megakarya</name>
    <dbReference type="NCBI Taxonomy" id="4795"/>
    <lineage>
        <taxon>Eukaryota</taxon>
        <taxon>Sar</taxon>
        <taxon>Stramenopiles</taxon>
        <taxon>Oomycota</taxon>
        <taxon>Peronosporomycetes</taxon>
        <taxon>Peronosporales</taxon>
        <taxon>Peronosporaceae</taxon>
        <taxon>Phytophthora</taxon>
    </lineage>
</organism>
<dbReference type="PROSITE" id="PS51253">
    <property type="entry name" value="HTH_CENPB"/>
    <property type="match status" value="1"/>
</dbReference>
<comment type="caution">
    <text evidence="3">The sequence shown here is derived from an EMBL/GenBank/DDBJ whole genome shotgun (WGS) entry which is preliminary data.</text>
</comment>
<protein>
    <submittedName>
        <fullName evidence="3">DNA binding protein</fullName>
    </submittedName>
</protein>
<keyword evidence="1" id="KW-0238">DNA-binding</keyword>
<evidence type="ECO:0000256" key="1">
    <source>
        <dbReference type="ARBA" id="ARBA00023125"/>
    </source>
</evidence>
<dbReference type="GO" id="GO:0003677">
    <property type="term" value="F:DNA binding"/>
    <property type="evidence" value="ECO:0007669"/>
    <property type="project" value="UniProtKB-KW"/>
</dbReference>
<evidence type="ECO:0000259" key="2">
    <source>
        <dbReference type="PROSITE" id="PS51253"/>
    </source>
</evidence>
<evidence type="ECO:0000313" key="4">
    <source>
        <dbReference type="Proteomes" id="UP000198211"/>
    </source>
</evidence>
<name>A0A225WWB0_9STRA</name>
<dbReference type="InterPro" id="IPR006600">
    <property type="entry name" value="HTH_CenpB_DNA-bd_dom"/>
</dbReference>
<dbReference type="EMBL" id="NBNE01000230">
    <property type="protein sequence ID" value="OWZ21389.1"/>
    <property type="molecule type" value="Genomic_DNA"/>
</dbReference>
<accession>A0A225WWB0</accession>